<dbReference type="RefSeq" id="YP_010677644.1">
    <property type="nucleotide sequence ID" value="NC_071024.1"/>
</dbReference>
<name>A0A7M1CMP2_9CAUD</name>
<keyword evidence="2" id="KW-1185">Reference proteome</keyword>
<dbReference type="EMBL" id="MT889376">
    <property type="protein sequence ID" value="QOP65138.1"/>
    <property type="molecule type" value="Genomic_DNA"/>
</dbReference>
<dbReference type="KEGG" id="vg:77954028"/>
<proteinExistence type="predicted"/>
<accession>A0A7M1CMP2</accession>
<evidence type="ECO:0000313" key="1">
    <source>
        <dbReference type="EMBL" id="QOP65138.1"/>
    </source>
</evidence>
<evidence type="ECO:0000313" key="2">
    <source>
        <dbReference type="Proteomes" id="UP000594072"/>
    </source>
</evidence>
<dbReference type="GeneID" id="77954028"/>
<dbReference type="Proteomes" id="UP000594072">
    <property type="component" value="Segment"/>
</dbReference>
<gene>
    <name evidence="1" type="primary">10</name>
    <name evidence="1" type="ORF">SEA_PHIVES_10</name>
</gene>
<protein>
    <submittedName>
        <fullName evidence="1">Uncharacterized protein</fullName>
    </submittedName>
</protein>
<sequence length="36" mass="3791">MATKAAETYFVPAALVGVPVDPESDLFPLIAEEDLA</sequence>
<organism evidence="1 2">
    <name type="scientific">Arthrobacter phage Phives</name>
    <dbReference type="NCBI Taxonomy" id="2776856"/>
    <lineage>
        <taxon>Viruses</taxon>
        <taxon>Duplodnaviria</taxon>
        <taxon>Heunggongvirae</taxon>
        <taxon>Uroviricota</taxon>
        <taxon>Caudoviricetes</taxon>
        <taxon>Casidaviridae</taxon>
        <taxon>Yangvirus</taxon>
        <taxon>Yangvirus phives</taxon>
    </lineage>
</organism>
<reference evidence="2" key="1">
    <citation type="submission" date="2020-08" db="EMBL/GenBank/DDBJ databases">
        <authorList>
            <person name="Jean-Baptiste R."/>
            <person name="Gibb B.P."/>
            <person name="Hussain S.I."/>
            <person name="Kamruzzaman M.A."/>
            <person name="Mosfique B."/>
            <person name="McPherson K.A."/>
            <person name="LaCorte G.A."/>
            <person name="Khan M.A."/>
            <person name="Chohan S."/>
            <person name="Le T.Q."/>
            <person name="Hernandez K.M."/>
            <person name="Mata K."/>
            <person name="Percy M."/>
            <person name="Ball S.L."/>
            <person name="Garlena R.A."/>
            <person name="Russell D.A."/>
            <person name="Pope W.H."/>
            <person name="Jacobs-Sera D."/>
            <person name="Hatfull G.F."/>
        </authorList>
    </citation>
    <scope>NUCLEOTIDE SEQUENCE [LARGE SCALE GENOMIC DNA]</scope>
</reference>